<dbReference type="SMART" id="SM00028">
    <property type="entry name" value="TPR"/>
    <property type="match status" value="2"/>
</dbReference>
<proteinExistence type="predicted"/>
<name>A0A1Q9F3P7_SYMMI</name>
<dbReference type="OrthoDB" id="442390at2759"/>
<organism evidence="2 3">
    <name type="scientific">Symbiodinium microadriaticum</name>
    <name type="common">Dinoflagellate</name>
    <name type="synonym">Zooxanthella microadriatica</name>
    <dbReference type="NCBI Taxonomy" id="2951"/>
    <lineage>
        <taxon>Eukaryota</taxon>
        <taxon>Sar</taxon>
        <taxon>Alveolata</taxon>
        <taxon>Dinophyceae</taxon>
        <taxon>Suessiales</taxon>
        <taxon>Symbiodiniaceae</taxon>
        <taxon>Symbiodinium</taxon>
    </lineage>
</organism>
<accession>A0A1Q9F3P7</accession>
<comment type="caution">
    <text evidence="2">The sequence shown here is derived from an EMBL/GenBank/DDBJ whole genome shotgun (WGS) entry which is preliminary data.</text>
</comment>
<dbReference type="SUPFAM" id="SSF48452">
    <property type="entry name" value="TPR-like"/>
    <property type="match status" value="1"/>
</dbReference>
<keyword evidence="2" id="KW-0413">Isomerase</keyword>
<dbReference type="Proteomes" id="UP000186817">
    <property type="component" value="Unassembled WGS sequence"/>
</dbReference>
<dbReference type="InterPro" id="IPR019734">
    <property type="entry name" value="TPR_rpt"/>
</dbReference>
<dbReference type="EMBL" id="LSRX01000017">
    <property type="protein sequence ID" value="OLQ14262.1"/>
    <property type="molecule type" value="Genomic_DNA"/>
</dbReference>
<feature type="repeat" description="TPR" evidence="1">
    <location>
        <begin position="288"/>
        <end position="321"/>
    </location>
</feature>
<dbReference type="Gene3D" id="1.25.40.10">
    <property type="entry name" value="Tetratricopeptide repeat domain"/>
    <property type="match status" value="1"/>
</dbReference>
<dbReference type="InterPro" id="IPR011990">
    <property type="entry name" value="TPR-like_helical_dom_sf"/>
</dbReference>
<dbReference type="Pfam" id="PF14559">
    <property type="entry name" value="TPR_19"/>
    <property type="match status" value="1"/>
</dbReference>
<keyword evidence="3" id="KW-1185">Reference proteome</keyword>
<dbReference type="AlphaFoldDB" id="A0A1Q9F3P7"/>
<protein>
    <submittedName>
        <fullName evidence="2">Peptidyl-prolyl cis-trans isomerase FKBP62</fullName>
    </submittedName>
</protein>
<evidence type="ECO:0000313" key="3">
    <source>
        <dbReference type="Proteomes" id="UP000186817"/>
    </source>
</evidence>
<keyword evidence="1" id="KW-0802">TPR repeat</keyword>
<evidence type="ECO:0000313" key="2">
    <source>
        <dbReference type="EMBL" id="OLQ14262.1"/>
    </source>
</evidence>
<reference evidence="2 3" key="1">
    <citation type="submission" date="2016-02" db="EMBL/GenBank/DDBJ databases">
        <title>Genome analysis of coral dinoflagellate symbionts highlights evolutionary adaptations to a symbiotic lifestyle.</title>
        <authorList>
            <person name="Aranda M."/>
            <person name="Li Y."/>
            <person name="Liew Y.J."/>
            <person name="Baumgarten S."/>
            <person name="Simakov O."/>
            <person name="Wilson M."/>
            <person name="Piel J."/>
            <person name="Ashoor H."/>
            <person name="Bougouffa S."/>
            <person name="Bajic V.B."/>
            <person name="Ryu T."/>
            <person name="Ravasi T."/>
            <person name="Bayer T."/>
            <person name="Micklem G."/>
            <person name="Kim H."/>
            <person name="Bhak J."/>
            <person name="Lajeunesse T.C."/>
            <person name="Voolstra C.R."/>
        </authorList>
    </citation>
    <scope>NUCLEOTIDE SEQUENCE [LARGE SCALE GENOMIC DNA]</scope>
    <source>
        <strain evidence="2 3">CCMP2467</strain>
    </source>
</reference>
<dbReference type="PANTHER" id="PTHR46512">
    <property type="entry name" value="PEPTIDYLPROLYL ISOMERASE"/>
    <property type="match status" value="1"/>
</dbReference>
<dbReference type="OMA" id="ADACTEV"/>
<evidence type="ECO:0000256" key="1">
    <source>
        <dbReference type="PROSITE-ProRule" id="PRU00339"/>
    </source>
</evidence>
<dbReference type="GO" id="GO:0016853">
    <property type="term" value="F:isomerase activity"/>
    <property type="evidence" value="ECO:0007669"/>
    <property type="project" value="UniProtKB-KW"/>
</dbReference>
<sequence length="357" mass="38906">MWHGLVEAPSAETVDVGRASAQCRALYQDEVEQLIPVELRRSRPNAGLGQPPADRTVRQVQQAEKAPKLVDISATRDNSLWKRILVEPPVGSPAVLPGAELRAKITATLGDETLPLEQRLLHGPKEHCWTAGSGTHCQLLELMVCSMQLGETCTASSSDKQMMADAGLLCGSTIIGEVEFVVSLTAVSDCRFESAHGVIKWAGEQKAAAANALQRSLVHLSLLQYSAIVRELTHLIEGGGLDDVVLQEAQSCRLASRLNRGLCLLRLGLWQRAADACTEVLQEEEGNLKALFRRGKALLQLGKIKEAMADLTQANQLDPESREVAQQLRQCRGLLKKAADKATVLEKQRSKSTEKWG</sequence>
<dbReference type="PROSITE" id="PS50005">
    <property type="entry name" value="TPR"/>
    <property type="match status" value="1"/>
</dbReference>
<dbReference type="InterPro" id="IPR050754">
    <property type="entry name" value="FKBP4/5/8-like"/>
</dbReference>
<gene>
    <name evidence="2" type="primary">FKBP62</name>
    <name evidence="2" type="ORF">AK812_SmicGene1607</name>
</gene>